<dbReference type="EMBL" id="BAWO01000115">
    <property type="protein sequence ID" value="GAJ41852.1"/>
    <property type="molecule type" value="Genomic_DNA"/>
</dbReference>
<keyword evidence="2" id="KW-1185">Reference proteome</keyword>
<reference evidence="1 2" key="1">
    <citation type="submission" date="2014-04" db="EMBL/GenBank/DDBJ databases">
        <title>Whole genome shotgun sequence of Geobacillus caldoxylosilyticus NBRC 107762.</title>
        <authorList>
            <person name="Hosoyama A."/>
            <person name="Hosoyama Y."/>
            <person name="Katano-Makiyama Y."/>
            <person name="Tsuchikane K."/>
            <person name="Ohji S."/>
            <person name="Ichikawa N."/>
            <person name="Yamazoe A."/>
            <person name="Fujita N."/>
        </authorList>
    </citation>
    <scope>NUCLEOTIDE SEQUENCE [LARGE SCALE GENOMIC DNA]</scope>
    <source>
        <strain evidence="1 2">NBRC 107762</strain>
    </source>
</reference>
<dbReference type="Proteomes" id="UP000023561">
    <property type="component" value="Unassembled WGS sequence"/>
</dbReference>
<name>A0A023DKR7_9BACL</name>
<sequence length="67" mass="7744">MHEWHVPFLEINIMLVTPSKGCDKTGEVGLPKVYTHKTSDSNNQEDDNQSTPFLLIIRMKRKLNLSF</sequence>
<accession>A0A023DKR7</accession>
<protein>
    <submittedName>
        <fullName evidence="1">Uncharacterized protein</fullName>
    </submittedName>
</protein>
<organism evidence="1 2">
    <name type="scientific">Parageobacillus caldoxylosilyticus NBRC 107762</name>
    <dbReference type="NCBI Taxonomy" id="1220594"/>
    <lineage>
        <taxon>Bacteria</taxon>
        <taxon>Bacillati</taxon>
        <taxon>Bacillota</taxon>
        <taxon>Bacilli</taxon>
        <taxon>Bacillales</taxon>
        <taxon>Anoxybacillaceae</taxon>
        <taxon>Saccharococcus</taxon>
    </lineage>
</organism>
<proteinExistence type="predicted"/>
<dbReference type="AlphaFoldDB" id="A0A023DKR7"/>
<evidence type="ECO:0000313" key="2">
    <source>
        <dbReference type="Proteomes" id="UP000023561"/>
    </source>
</evidence>
<gene>
    <name evidence="1" type="ORF">GCA01S_115_00020</name>
</gene>
<comment type="caution">
    <text evidence="1">The sequence shown here is derived from an EMBL/GenBank/DDBJ whole genome shotgun (WGS) entry which is preliminary data.</text>
</comment>
<evidence type="ECO:0000313" key="1">
    <source>
        <dbReference type="EMBL" id="GAJ41852.1"/>
    </source>
</evidence>